<keyword evidence="2" id="KW-1185">Reference proteome</keyword>
<evidence type="ECO:0000313" key="1">
    <source>
        <dbReference type="EMBL" id="GJC89862.1"/>
    </source>
</evidence>
<name>A0AA37LYW7_9PEZI</name>
<dbReference type="EMBL" id="BPPX01000046">
    <property type="protein sequence ID" value="GJC89862.1"/>
    <property type="molecule type" value="Genomic_DNA"/>
</dbReference>
<organism evidence="1 2">
    <name type="scientific">Colletotrichum liriopes</name>
    <dbReference type="NCBI Taxonomy" id="708192"/>
    <lineage>
        <taxon>Eukaryota</taxon>
        <taxon>Fungi</taxon>
        <taxon>Dikarya</taxon>
        <taxon>Ascomycota</taxon>
        <taxon>Pezizomycotina</taxon>
        <taxon>Sordariomycetes</taxon>
        <taxon>Hypocreomycetidae</taxon>
        <taxon>Glomerellales</taxon>
        <taxon>Glomerellaceae</taxon>
        <taxon>Colletotrichum</taxon>
        <taxon>Colletotrichum spaethianum species complex</taxon>
    </lineage>
</organism>
<evidence type="ECO:0000313" key="2">
    <source>
        <dbReference type="Proteomes" id="UP001055172"/>
    </source>
</evidence>
<comment type="caution">
    <text evidence="1">The sequence shown here is derived from an EMBL/GenBank/DDBJ whole genome shotgun (WGS) entry which is preliminary data.</text>
</comment>
<reference evidence="1 2" key="1">
    <citation type="submission" date="2021-07" db="EMBL/GenBank/DDBJ databases">
        <title>Genome data of Colletotrichum spaethianum.</title>
        <authorList>
            <person name="Utami Y.D."/>
            <person name="Hiruma K."/>
        </authorList>
    </citation>
    <scope>NUCLEOTIDE SEQUENCE [LARGE SCALE GENOMIC DNA]</scope>
    <source>
        <strain evidence="1 2">MAFF 242679</strain>
    </source>
</reference>
<accession>A0AA37LYW7</accession>
<dbReference type="Proteomes" id="UP001055172">
    <property type="component" value="Unassembled WGS sequence"/>
</dbReference>
<proteinExistence type="predicted"/>
<gene>
    <name evidence="1" type="ORF">ColLi_12700</name>
</gene>
<dbReference type="AlphaFoldDB" id="A0AA37LYW7"/>
<protein>
    <submittedName>
        <fullName evidence="1">Uncharacterized protein</fullName>
    </submittedName>
</protein>
<sequence>MKRQWLVGDIGPLVCGLANVIESADVPVALHWSHTLPIVVASTLATPKSSEKHVIGQAPLKTSLGI</sequence>